<organism evidence="13 14">
    <name type="scientific">Holdemania filiformis</name>
    <dbReference type="NCBI Taxonomy" id="61171"/>
    <lineage>
        <taxon>Bacteria</taxon>
        <taxon>Bacillati</taxon>
        <taxon>Bacillota</taxon>
        <taxon>Erysipelotrichia</taxon>
        <taxon>Erysipelotrichales</taxon>
        <taxon>Erysipelotrichaceae</taxon>
        <taxon>Holdemania</taxon>
    </lineage>
</organism>
<keyword evidence="6 8" id="KW-0342">GTP-binding</keyword>
<comment type="subcellular location">
    <subcellularLocation>
        <location evidence="8">Cytoplasm</location>
    </subcellularLocation>
    <subcellularLocation>
        <location evidence="8">Cell membrane</location>
        <topology evidence="8">Peripheral membrane protein</topology>
    </subcellularLocation>
</comment>
<evidence type="ECO:0000256" key="4">
    <source>
        <dbReference type="ARBA" id="ARBA00022741"/>
    </source>
</evidence>
<dbReference type="RefSeq" id="WP_117892440.1">
    <property type="nucleotide sequence ID" value="NZ_CABJCV010000001.1"/>
</dbReference>
<dbReference type="AlphaFoldDB" id="A0A412G6J6"/>
<dbReference type="GO" id="GO:0005829">
    <property type="term" value="C:cytosol"/>
    <property type="evidence" value="ECO:0007669"/>
    <property type="project" value="TreeGrafter"/>
</dbReference>
<feature type="binding site" evidence="8">
    <location>
        <begin position="119"/>
        <end position="122"/>
    </location>
    <ligand>
        <name>GTP</name>
        <dbReference type="ChEBI" id="CHEBI:37565"/>
    </ligand>
</feature>
<dbReference type="InterPro" id="IPR006073">
    <property type="entry name" value="GTP-bd"/>
</dbReference>
<feature type="region of interest" description="G4" evidence="9">
    <location>
        <begin position="119"/>
        <end position="122"/>
    </location>
</feature>
<dbReference type="HAMAP" id="MF_00367">
    <property type="entry name" value="GTPase_Era"/>
    <property type="match status" value="1"/>
</dbReference>
<dbReference type="PROSITE" id="PS50823">
    <property type="entry name" value="KH_TYPE_2"/>
    <property type="match status" value="1"/>
</dbReference>
<dbReference type="Pfam" id="PF01926">
    <property type="entry name" value="MMR_HSR1"/>
    <property type="match status" value="1"/>
</dbReference>
<feature type="binding site" evidence="8">
    <location>
        <begin position="57"/>
        <end position="61"/>
    </location>
    <ligand>
        <name>GTP</name>
        <dbReference type="ChEBI" id="CHEBI:37565"/>
    </ligand>
</feature>
<dbReference type="GO" id="GO:0005525">
    <property type="term" value="F:GTP binding"/>
    <property type="evidence" value="ECO:0007669"/>
    <property type="project" value="UniProtKB-UniRule"/>
</dbReference>
<dbReference type="InterPro" id="IPR004044">
    <property type="entry name" value="KH_dom_type_2"/>
</dbReference>
<dbReference type="Proteomes" id="UP000284178">
    <property type="component" value="Unassembled WGS sequence"/>
</dbReference>
<dbReference type="PANTHER" id="PTHR42698:SF1">
    <property type="entry name" value="GTPASE ERA, MITOCHONDRIAL"/>
    <property type="match status" value="1"/>
</dbReference>
<keyword evidence="3 8" id="KW-0690">Ribosome biogenesis</keyword>
<reference evidence="13 14" key="1">
    <citation type="submission" date="2018-08" db="EMBL/GenBank/DDBJ databases">
        <title>A genome reference for cultivated species of the human gut microbiota.</title>
        <authorList>
            <person name="Zou Y."/>
            <person name="Xue W."/>
            <person name="Luo G."/>
        </authorList>
    </citation>
    <scope>NUCLEOTIDE SEQUENCE [LARGE SCALE GENOMIC DNA]</scope>
    <source>
        <strain evidence="13 14">AF24-29</strain>
    </source>
</reference>
<evidence type="ECO:0000256" key="9">
    <source>
        <dbReference type="PROSITE-ProRule" id="PRU01050"/>
    </source>
</evidence>
<dbReference type="FunFam" id="3.30.300.20:FF:000003">
    <property type="entry name" value="GTPase Era"/>
    <property type="match status" value="1"/>
</dbReference>
<evidence type="ECO:0000256" key="6">
    <source>
        <dbReference type="ARBA" id="ARBA00023134"/>
    </source>
</evidence>
<dbReference type="CDD" id="cd22534">
    <property type="entry name" value="KH-II_Era"/>
    <property type="match status" value="1"/>
</dbReference>
<evidence type="ECO:0000259" key="12">
    <source>
        <dbReference type="PROSITE" id="PS51713"/>
    </source>
</evidence>
<evidence type="ECO:0000313" key="14">
    <source>
        <dbReference type="Proteomes" id="UP000284178"/>
    </source>
</evidence>
<dbReference type="InterPro" id="IPR030388">
    <property type="entry name" value="G_ERA_dom"/>
</dbReference>
<name>A0A412G6J6_9FIRM</name>
<dbReference type="GO" id="GO:0043024">
    <property type="term" value="F:ribosomal small subunit binding"/>
    <property type="evidence" value="ECO:0007669"/>
    <property type="project" value="TreeGrafter"/>
</dbReference>
<protein>
    <recommendedName>
        <fullName evidence="2 8">GTPase Era</fullName>
    </recommendedName>
</protein>
<evidence type="ECO:0000256" key="3">
    <source>
        <dbReference type="ARBA" id="ARBA00022517"/>
    </source>
</evidence>
<dbReference type="GO" id="GO:0070181">
    <property type="term" value="F:small ribosomal subunit rRNA binding"/>
    <property type="evidence" value="ECO:0007669"/>
    <property type="project" value="UniProtKB-UniRule"/>
</dbReference>
<keyword evidence="8" id="KW-0699">rRNA-binding</keyword>
<evidence type="ECO:0000256" key="1">
    <source>
        <dbReference type="ARBA" id="ARBA00007921"/>
    </source>
</evidence>
<evidence type="ECO:0000256" key="7">
    <source>
        <dbReference type="ARBA" id="ARBA00023136"/>
    </source>
</evidence>
<sequence>MKSGFVALIGRPNAGKSTLLNALVQQKVAIISPKPQTTRNSIRAIRTDADSQIIFVDTPGIHKPKHELGTQMNKEAYSAASGVDLIYYLVDGSVPFGSGDEFVLNTLRQMHLPVYLILNKIDLLEKEQLIDLLLAWQRRMDFKEIIPISAKTQNNLDQLIEVTKNDLTDGVQYYPADQVCDYPEQFIMAEIIREKVLLLTEEEVPHSVAVVIERIRKNREHLIINAMILVERDSQKGIIIGKQGRMIKQIGTLAREELQGLLGEPIFLELFVRVEKDWRNKKAKLQQLGYIQTELEDE</sequence>
<dbReference type="InterPro" id="IPR009019">
    <property type="entry name" value="KH_sf_prok-type"/>
</dbReference>
<accession>A0A412G6J6</accession>
<dbReference type="GO" id="GO:0000028">
    <property type="term" value="P:ribosomal small subunit assembly"/>
    <property type="evidence" value="ECO:0007669"/>
    <property type="project" value="TreeGrafter"/>
</dbReference>
<dbReference type="PANTHER" id="PTHR42698">
    <property type="entry name" value="GTPASE ERA"/>
    <property type="match status" value="1"/>
</dbReference>
<keyword evidence="5 8" id="KW-0694">RNA-binding</keyword>
<keyword evidence="8" id="KW-0963">Cytoplasm</keyword>
<dbReference type="FunFam" id="3.40.50.300:FF:000094">
    <property type="entry name" value="GTPase Era"/>
    <property type="match status" value="1"/>
</dbReference>
<comment type="function">
    <text evidence="8">An essential GTPase that binds both GDP and GTP, with rapid nucleotide exchange. Plays a role in 16S rRNA processing and 30S ribosomal subunit biogenesis and possibly also in cell cycle regulation and energy metabolism.</text>
</comment>
<dbReference type="Gene3D" id="3.30.300.20">
    <property type="match status" value="1"/>
</dbReference>
<feature type="region of interest" description="G3" evidence="9">
    <location>
        <begin position="57"/>
        <end position="60"/>
    </location>
</feature>
<dbReference type="InterPro" id="IPR005662">
    <property type="entry name" value="GTPase_Era-like"/>
</dbReference>
<dbReference type="NCBIfam" id="TIGR00436">
    <property type="entry name" value="era"/>
    <property type="match status" value="1"/>
</dbReference>
<proteinExistence type="inferred from homology"/>
<dbReference type="InterPro" id="IPR015946">
    <property type="entry name" value="KH_dom-like_a/b"/>
</dbReference>
<comment type="similarity">
    <text evidence="1 8 9 10">Belongs to the TRAFAC class TrmE-Era-EngA-EngB-Septin-like GTPase superfamily. Era GTPase family.</text>
</comment>
<comment type="subunit">
    <text evidence="8">Monomer.</text>
</comment>
<keyword evidence="7 8" id="KW-0472">Membrane</keyword>
<feature type="region of interest" description="G2" evidence="9">
    <location>
        <begin position="36"/>
        <end position="40"/>
    </location>
</feature>
<dbReference type="Pfam" id="PF07650">
    <property type="entry name" value="KH_2"/>
    <property type="match status" value="1"/>
</dbReference>
<dbReference type="SUPFAM" id="SSF54814">
    <property type="entry name" value="Prokaryotic type KH domain (KH-domain type II)"/>
    <property type="match status" value="1"/>
</dbReference>
<dbReference type="PRINTS" id="PR00326">
    <property type="entry name" value="GTP1OBG"/>
</dbReference>
<feature type="region of interest" description="G5" evidence="9">
    <location>
        <begin position="148"/>
        <end position="150"/>
    </location>
</feature>
<comment type="caution">
    <text evidence="13">The sequence shown here is derived from an EMBL/GenBank/DDBJ whole genome shotgun (WGS) entry which is preliminary data.</text>
</comment>
<evidence type="ECO:0000259" key="11">
    <source>
        <dbReference type="PROSITE" id="PS50823"/>
    </source>
</evidence>
<evidence type="ECO:0000256" key="5">
    <source>
        <dbReference type="ARBA" id="ARBA00022884"/>
    </source>
</evidence>
<dbReference type="NCBIfam" id="TIGR00231">
    <property type="entry name" value="small_GTP"/>
    <property type="match status" value="1"/>
</dbReference>
<feature type="domain" description="Era-type G" evidence="12">
    <location>
        <begin position="2"/>
        <end position="170"/>
    </location>
</feature>
<dbReference type="Gene3D" id="3.40.50.300">
    <property type="entry name" value="P-loop containing nucleotide triphosphate hydrolases"/>
    <property type="match status" value="1"/>
</dbReference>
<evidence type="ECO:0000313" key="13">
    <source>
        <dbReference type="EMBL" id="RGR76856.1"/>
    </source>
</evidence>
<dbReference type="GO" id="GO:0005886">
    <property type="term" value="C:plasma membrane"/>
    <property type="evidence" value="ECO:0007669"/>
    <property type="project" value="UniProtKB-SubCell"/>
</dbReference>
<feature type="binding site" evidence="8">
    <location>
        <begin position="10"/>
        <end position="17"/>
    </location>
    <ligand>
        <name>GTP</name>
        <dbReference type="ChEBI" id="CHEBI:37565"/>
    </ligand>
</feature>
<dbReference type="EMBL" id="QRUP01000001">
    <property type="protein sequence ID" value="RGR76856.1"/>
    <property type="molecule type" value="Genomic_DNA"/>
</dbReference>
<dbReference type="InterPro" id="IPR027417">
    <property type="entry name" value="P-loop_NTPase"/>
</dbReference>
<evidence type="ECO:0000256" key="10">
    <source>
        <dbReference type="RuleBase" id="RU003761"/>
    </source>
</evidence>
<dbReference type="GO" id="GO:0003924">
    <property type="term" value="F:GTPase activity"/>
    <property type="evidence" value="ECO:0007669"/>
    <property type="project" value="UniProtKB-UniRule"/>
</dbReference>
<dbReference type="NCBIfam" id="NF000908">
    <property type="entry name" value="PRK00089.1"/>
    <property type="match status" value="1"/>
</dbReference>
<keyword evidence="14" id="KW-1185">Reference proteome</keyword>
<dbReference type="CDD" id="cd04163">
    <property type="entry name" value="Era"/>
    <property type="match status" value="1"/>
</dbReference>
<dbReference type="InterPro" id="IPR005225">
    <property type="entry name" value="Small_GTP-bd"/>
</dbReference>
<feature type="domain" description="KH type-2" evidence="11">
    <location>
        <begin position="200"/>
        <end position="276"/>
    </location>
</feature>
<feature type="region of interest" description="G1" evidence="9">
    <location>
        <begin position="10"/>
        <end position="17"/>
    </location>
</feature>
<keyword evidence="4 8" id="KW-0547">Nucleotide-binding</keyword>
<keyword evidence="8" id="KW-1003">Cell membrane</keyword>
<dbReference type="GeneID" id="83013942"/>
<evidence type="ECO:0000256" key="2">
    <source>
        <dbReference type="ARBA" id="ARBA00020484"/>
    </source>
</evidence>
<dbReference type="SUPFAM" id="SSF52540">
    <property type="entry name" value="P-loop containing nucleoside triphosphate hydrolases"/>
    <property type="match status" value="1"/>
</dbReference>
<evidence type="ECO:0000256" key="8">
    <source>
        <dbReference type="HAMAP-Rule" id="MF_00367"/>
    </source>
</evidence>
<gene>
    <name evidence="8" type="primary">era</name>
    <name evidence="13" type="ORF">DWY25_00765</name>
</gene>
<dbReference type="PROSITE" id="PS51713">
    <property type="entry name" value="G_ERA"/>
    <property type="match status" value="1"/>
</dbReference>